<proteinExistence type="predicted"/>
<name>A0A4U6CZQ5_9BACT</name>
<dbReference type="OrthoDB" id="177982at2"/>
<feature type="transmembrane region" description="Helical" evidence="1">
    <location>
        <begin position="320"/>
        <end position="341"/>
    </location>
</feature>
<feature type="transmembrane region" description="Helical" evidence="1">
    <location>
        <begin position="99"/>
        <end position="118"/>
    </location>
</feature>
<dbReference type="Proteomes" id="UP000304900">
    <property type="component" value="Unassembled WGS sequence"/>
</dbReference>
<keyword evidence="3" id="KW-1185">Reference proteome</keyword>
<sequence length="482" mass="55219">MKLNSTSDPANSAANPVTPPGIAGSGLKVKKYNAKPALLFLLLLSLLIIPRWYYVEHFAVALPFWDQWDAEGDHLLRPWLEGTLKFTDLWLPHNEHRVFPARLLTLFSFELTGVWNNLTEARINVLLATSIPFILVWLLYMTGELKGKRWLMLPVILAGSVLPFIWENLLVGFQSQFYFLLLFAVTALAIAAWRPESLVSFMVVIILSILSVLTMASGIMTPLAVASVYGLHWYLHRKRPAQIFLFILLLLTIAITGYLTIPPQPGHEIFRAHDIKELLNTFLLMESWPFKVKYWALPMLWLPTFISLPFLIYRKTFTRYDLLMAGCLLWSLLQAFATSYGRGHDLNNVTSRYADFLSFGLTAYAWFSLRITELSQRNLRTQLLTILISISFFVVLFKGHRSRKEDDFIDMQNRHKMVLIQIKNVSHYLKTGDSTALQKPAFQIPYPDPVRLKQMLDNPALRSALPVFNDETAAALPSDFKK</sequence>
<comment type="caution">
    <text evidence="2">The sequence shown here is derived from an EMBL/GenBank/DDBJ whole genome shotgun (WGS) entry which is preliminary data.</text>
</comment>
<feature type="transmembrane region" description="Helical" evidence="1">
    <location>
        <begin position="201"/>
        <end position="231"/>
    </location>
</feature>
<gene>
    <name evidence="2" type="ORF">FDK13_23475</name>
</gene>
<dbReference type="EMBL" id="SZVO01000012">
    <property type="protein sequence ID" value="TKT89317.1"/>
    <property type="molecule type" value="Genomic_DNA"/>
</dbReference>
<keyword evidence="1" id="KW-0472">Membrane</keyword>
<feature type="transmembrane region" description="Helical" evidence="1">
    <location>
        <begin position="125"/>
        <end position="143"/>
    </location>
</feature>
<feature type="transmembrane region" description="Helical" evidence="1">
    <location>
        <begin position="37"/>
        <end position="55"/>
    </location>
</feature>
<reference evidence="2 3" key="1">
    <citation type="submission" date="2019-05" db="EMBL/GenBank/DDBJ databases">
        <title>Dyadobacter AR-3-8 sp. nov., isolated from arctic soil.</title>
        <authorList>
            <person name="Chaudhary D.K."/>
        </authorList>
    </citation>
    <scope>NUCLEOTIDE SEQUENCE [LARGE SCALE GENOMIC DNA]</scope>
    <source>
        <strain evidence="2 3">AR-3-8</strain>
    </source>
</reference>
<keyword evidence="1" id="KW-1133">Transmembrane helix</keyword>
<feature type="transmembrane region" description="Helical" evidence="1">
    <location>
        <begin position="149"/>
        <end position="166"/>
    </location>
</feature>
<keyword evidence="1" id="KW-0812">Transmembrane</keyword>
<feature type="transmembrane region" description="Helical" evidence="1">
    <location>
        <begin position="178"/>
        <end position="195"/>
    </location>
</feature>
<evidence type="ECO:0008006" key="4">
    <source>
        <dbReference type="Google" id="ProtNLM"/>
    </source>
</evidence>
<evidence type="ECO:0000256" key="1">
    <source>
        <dbReference type="SAM" id="Phobius"/>
    </source>
</evidence>
<organism evidence="2 3">
    <name type="scientific">Dyadobacter frigoris</name>
    <dbReference type="NCBI Taxonomy" id="2576211"/>
    <lineage>
        <taxon>Bacteria</taxon>
        <taxon>Pseudomonadati</taxon>
        <taxon>Bacteroidota</taxon>
        <taxon>Cytophagia</taxon>
        <taxon>Cytophagales</taxon>
        <taxon>Spirosomataceae</taxon>
        <taxon>Dyadobacter</taxon>
    </lineage>
</organism>
<evidence type="ECO:0000313" key="2">
    <source>
        <dbReference type="EMBL" id="TKT89317.1"/>
    </source>
</evidence>
<feature type="transmembrane region" description="Helical" evidence="1">
    <location>
        <begin position="294"/>
        <end position="313"/>
    </location>
</feature>
<protein>
    <recommendedName>
        <fullName evidence="4">Glycosyltransferase RgtA/B/C/D-like domain-containing protein</fullName>
    </recommendedName>
</protein>
<evidence type="ECO:0000313" key="3">
    <source>
        <dbReference type="Proteomes" id="UP000304900"/>
    </source>
</evidence>
<dbReference type="RefSeq" id="WP_137342454.1">
    <property type="nucleotide sequence ID" value="NZ_BSQH01000030.1"/>
</dbReference>
<accession>A0A4U6CZQ5</accession>
<dbReference type="AlphaFoldDB" id="A0A4U6CZQ5"/>
<feature type="transmembrane region" description="Helical" evidence="1">
    <location>
        <begin position="243"/>
        <end position="261"/>
    </location>
</feature>
<feature type="transmembrane region" description="Helical" evidence="1">
    <location>
        <begin position="383"/>
        <end position="400"/>
    </location>
</feature>